<dbReference type="SUPFAM" id="SSF46689">
    <property type="entry name" value="Homeodomain-like"/>
    <property type="match status" value="1"/>
</dbReference>
<dbReference type="Pfam" id="PF13518">
    <property type="entry name" value="HTH_28"/>
    <property type="match status" value="1"/>
</dbReference>
<dbReference type="AlphaFoldDB" id="H7ELU5"/>
<dbReference type="PANTHER" id="PTHR33795">
    <property type="entry name" value="INSERTION ELEMENT IS150 PROTEIN INSJ"/>
    <property type="match status" value="1"/>
</dbReference>
<feature type="coiled-coil region" evidence="2">
    <location>
        <begin position="134"/>
        <end position="164"/>
    </location>
</feature>
<comment type="similarity">
    <text evidence="1">Belongs to the IS150/IS1296 orfA family.</text>
</comment>
<dbReference type="InterPro" id="IPR052057">
    <property type="entry name" value="IS150/IS1296_orfA-like"/>
</dbReference>
<evidence type="ECO:0000313" key="6">
    <source>
        <dbReference type="Proteomes" id="UP000003571"/>
    </source>
</evidence>
<dbReference type="SUPFAM" id="SSF48295">
    <property type="entry name" value="TrpR-like"/>
    <property type="match status" value="1"/>
</dbReference>
<dbReference type="PATRIC" id="fig|907348.3.peg.1892"/>
<dbReference type="InterPro" id="IPR009057">
    <property type="entry name" value="Homeodomain-like_sf"/>
</dbReference>
<dbReference type="STRING" id="907348.TresaDRAFT_1245"/>
<accession>H7ELU5</accession>
<dbReference type="RefSeq" id="WP_002705026.1">
    <property type="nucleotide sequence ID" value="NZ_AGRW01000050.1"/>
</dbReference>
<evidence type="ECO:0000256" key="1">
    <source>
        <dbReference type="ARBA" id="ARBA00038232"/>
    </source>
</evidence>
<evidence type="ECO:0000256" key="3">
    <source>
        <dbReference type="SAM" id="MobiDB-lite"/>
    </source>
</evidence>
<feature type="domain" description="Insertion element IS150 protein InsJ-like helix-turn-helix" evidence="4">
    <location>
        <begin position="8"/>
        <end position="56"/>
    </location>
</feature>
<sequence length="175" mass="19934">MSKLSLEKKAEIVAHYLSSNDGYSITAQKFGISDSIVKMLVAQFKTNGIEGLIHKNGTYSGDFKIHVLQYQQENNLSDKETAVYFKIPNKGTICTWRKKYKKGGYELLSRDGRGNPKNMAAKKSKKNAEPKTELEKLREEVEWLRMENAILKKLNALIQEEEKSEQGTKLESSEN</sequence>
<gene>
    <name evidence="5" type="ORF">TresaDRAFT_1245</name>
</gene>
<dbReference type="PANTHER" id="PTHR33795:SF1">
    <property type="entry name" value="INSERTION ELEMENT IS150 PROTEIN INSJ"/>
    <property type="match status" value="1"/>
</dbReference>
<proteinExistence type="inferred from homology"/>
<evidence type="ECO:0000256" key="2">
    <source>
        <dbReference type="SAM" id="Coils"/>
    </source>
</evidence>
<evidence type="ECO:0000313" key="5">
    <source>
        <dbReference type="EMBL" id="EIC01353.1"/>
    </source>
</evidence>
<keyword evidence="2" id="KW-0175">Coiled coil</keyword>
<feature type="region of interest" description="Disordered" evidence="3">
    <location>
        <begin position="107"/>
        <end position="134"/>
    </location>
</feature>
<dbReference type="OrthoDB" id="9765502at2"/>
<dbReference type="eggNOG" id="COG2963">
    <property type="taxonomic scope" value="Bacteria"/>
</dbReference>
<name>H7ELU5_9SPIR</name>
<comment type="caution">
    <text evidence="5">The sequence shown here is derived from an EMBL/GenBank/DDBJ whole genome shotgun (WGS) entry which is preliminary data.</text>
</comment>
<organism evidence="5 6">
    <name type="scientific">Treponema saccharophilum DSM 2985</name>
    <dbReference type="NCBI Taxonomy" id="907348"/>
    <lineage>
        <taxon>Bacteria</taxon>
        <taxon>Pseudomonadati</taxon>
        <taxon>Spirochaetota</taxon>
        <taxon>Spirochaetia</taxon>
        <taxon>Spirochaetales</taxon>
        <taxon>Treponemataceae</taxon>
        <taxon>Treponema</taxon>
    </lineage>
</organism>
<keyword evidence="6" id="KW-1185">Reference proteome</keyword>
<dbReference type="GO" id="GO:0043565">
    <property type="term" value="F:sequence-specific DNA binding"/>
    <property type="evidence" value="ECO:0007669"/>
    <property type="project" value="InterPro"/>
</dbReference>
<evidence type="ECO:0000259" key="4">
    <source>
        <dbReference type="Pfam" id="PF13518"/>
    </source>
</evidence>
<reference evidence="5 6" key="1">
    <citation type="submission" date="2011-09" db="EMBL/GenBank/DDBJ databases">
        <title>The draft genome of Treponema saccharophilum DSM 2985.</title>
        <authorList>
            <consortium name="US DOE Joint Genome Institute (JGI-PGF)"/>
            <person name="Lucas S."/>
            <person name="Copeland A."/>
            <person name="Lapidus A."/>
            <person name="Glavina del Rio T."/>
            <person name="Dalin E."/>
            <person name="Tice H."/>
            <person name="Bruce D."/>
            <person name="Goodwin L."/>
            <person name="Pitluck S."/>
            <person name="Peters L."/>
            <person name="Kyrpides N."/>
            <person name="Mavromatis K."/>
            <person name="Ivanova N."/>
            <person name="Markowitz V."/>
            <person name="Cheng J.-F."/>
            <person name="Hugenholtz P."/>
            <person name="Woyke T."/>
            <person name="Wu D."/>
            <person name="Gronow S."/>
            <person name="Wellnitz S."/>
            <person name="Brambilla E."/>
            <person name="Klenk H.-P."/>
            <person name="Eisen J.A."/>
        </authorList>
    </citation>
    <scope>NUCLEOTIDE SEQUENCE [LARGE SCALE GENOMIC DNA]</scope>
    <source>
        <strain evidence="5 6">DSM 2985</strain>
    </source>
</reference>
<dbReference type="InterPro" id="IPR055247">
    <property type="entry name" value="InsJ-like_HTH"/>
</dbReference>
<protein>
    <submittedName>
        <fullName evidence="5">Transposase</fullName>
    </submittedName>
</protein>
<dbReference type="Proteomes" id="UP000003571">
    <property type="component" value="Unassembled WGS sequence"/>
</dbReference>
<dbReference type="InterPro" id="IPR010921">
    <property type="entry name" value="Trp_repressor/repl_initiator"/>
</dbReference>
<dbReference type="EMBL" id="AGRW01000050">
    <property type="protein sequence ID" value="EIC01353.1"/>
    <property type="molecule type" value="Genomic_DNA"/>
</dbReference>